<dbReference type="InterPro" id="IPR002797">
    <property type="entry name" value="Polysacc_synth"/>
</dbReference>
<feature type="transmembrane region" description="Helical" evidence="6">
    <location>
        <begin position="478"/>
        <end position="500"/>
    </location>
</feature>
<evidence type="ECO:0000256" key="4">
    <source>
        <dbReference type="ARBA" id="ARBA00022989"/>
    </source>
</evidence>
<protein>
    <submittedName>
        <fullName evidence="7">Polysaccharide biosynthesis protein</fullName>
    </submittedName>
</protein>
<sequence length="520" mass="56074">MSASIFIKSTVILSVATLVSKVLGSIFRIPLQNIAGDEVLGIFSLVYPVYMVAMILSVAGIPIAISKLIAEARTRDDQGAIREVYITASILGVLFGLTSFLLIYTFSDQLAYMLGGPETELALVVVASTLIVVPYMAVYRGYFQGFEDMTPTALSQVLEQFVRVGIILVAAYWFVQQGASDEVVAGGVMSGSIIGAFMSLVFLRVKYMRSDVKIDSSVASYSFATFKHWAKKILKVSIPIAVGTITMALVNVVDSFTVPLGLRTAGTETEDINYLYGIYGRGLALVQIATVFATSVILPLVPLITKKLAERKFDETRSVVERTFYMTHLVSWPAATGLFALTLPLNLALFTDLQGNSVLAILGLSSAFTSFTVVAIGIMQGINWAGRGALIVLGAIVVKTVLNVVLIQLYGLDGAAISTLIVYILLIGATVAFIYRAVPFKVMDVRGIKIIFSSIIMGAVIGVPTLYMNIVSWTRLEAMGYVAGAVVVGGVVFVAQLFLYKAMDRDVLAKLPVVGKFFRD</sequence>
<feature type="transmembrane region" description="Helical" evidence="6">
    <location>
        <begin position="450"/>
        <end position="472"/>
    </location>
</feature>
<reference evidence="7 8" key="1">
    <citation type="submission" date="2019-03" db="EMBL/GenBank/DDBJ databases">
        <authorList>
            <person name="He R.-H."/>
        </authorList>
    </citation>
    <scope>NUCLEOTIDE SEQUENCE [LARGE SCALE GENOMIC DNA]</scope>
    <source>
        <strain evidence="8">SH 714</strain>
    </source>
</reference>
<evidence type="ECO:0000256" key="1">
    <source>
        <dbReference type="ARBA" id="ARBA00004651"/>
    </source>
</evidence>
<feature type="transmembrane region" description="Helical" evidence="6">
    <location>
        <begin position="183"/>
        <end position="203"/>
    </location>
</feature>
<comment type="subcellular location">
    <subcellularLocation>
        <location evidence="1">Cell membrane</location>
        <topology evidence="1">Multi-pass membrane protein</topology>
    </subcellularLocation>
</comment>
<evidence type="ECO:0000313" key="8">
    <source>
        <dbReference type="Proteomes" id="UP000297975"/>
    </source>
</evidence>
<dbReference type="AlphaFoldDB" id="A0A4Y8IG27"/>
<feature type="transmembrane region" description="Helical" evidence="6">
    <location>
        <begin position="84"/>
        <end position="106"/>
    </location>
</feature>
<dbReference type="PANTHER" id="PTHR30250">
    <property type="entry name" value="PST FAMILY PREDICTED COLANIC ACID TRANSPORTER"/>
    <property type="match status" value="1"/>
</dbReference>
<dbReference type="OrthoDB" id="9775950at2"/>
<dbReference type="InterPro" id="IPR024923">
    <property type="entry name" value="PG_synth_SpoVB"/>
</dbReference>
<dbReference type="InterPro" id="IPR050833">
    <property type="entry name" value="Poly_Biosynth_Transport"/>
</dbReference>
<keyword evidence="5 6" id="KW-0472">Membrane</keyword>
<evidence type="ECO:0000256" key="5">
    <source>
        <dbReference type="ARBA" id="ARBA00023136"/>
    </source>
</evidence>
<feature type="transmembrane region" description="Helical" evidence="6">
    <location>
        <begin position="325"/>
        <end position="345"/>
    </location>
</feature>
<proteinExistence type="predicted"/>
<keyword evidence="4 6" id="KW-1133">Transmembrane helix</keyword>
<organism evidence="7 8">
    <name type="scientific">Filobacillus milosensis</name>
    <dbReference type="NCBI Taxonomy" id="94137"/>
    <lineage>
        <taxon>Bacteria</taxon>
        <taxon>Bacillati</taxon>
        <taxon>Bacillota</taxon>
        <taxon>Bacilli</taxon>
        <taxon>Bacillales</taxon>
        <taxon>Bacillaceae</taxon>
        <taxon>Filobacillus</taxon>
    </lineage>
</organism>
<dbReference type="EMBL" id="SOPW01000011">
    <property type="protein sequence ID" value="TFB19285.1"/>
    <property type="molecule type" value="Genomic_DNA"/>
</dbReference>
<evidence type="ECO:0000256" key="3">
    <source>
        <dbReference type="ARBA" id="ARBA00022692"/>
    </source>
</evidence>
<feature type="transmembrane region" description="Helical" evidence="6">
    <location>
        <begin position="40"/>
        <end position="63"/>
    </location>
</feature>
<feature type="transmembrane region" description="Helical" evidence="6">
    <location>
        <begin position="416"/>
        <end position="438"/>
    </location>
</feature>
<feature type="transmembrane region" description="Helical" evidence="6">
    <location>
        <begin position="236"/>
        <end position="258"/>
    </location>
</feature>
<dbReference type="Pfam" id="PF01943">
    <property type="entry name" value="Polysacc_synt"/>
    <property type="match status" value="1"/>
</dbReference>
<accession>A0A4Y8IG27</accession>
<dbReference type="PANTHER" id="PTHR30250:SF29">
    <property type="entry name" value="POLYSACCHARIDE BIOSYNTHESIS PROTEIN C-TERMINAL DOMAIN-CONTAINING PROTEIN"/>
    <property type="match status" value="1"/>
</dbReference>
<feature type="transmembrane region" description="Helical" evidence="6">
    <location>
        <begin position="390"/>
        <end position="410"/>
    </location>
</feature>
<name>A0A4Y8IG27_9BACI</name>
<feature type="transmembrane region" description="Helical" evidence="6">
    <location>
        <begin position="278"/>
        <end position="304"/>
    </location>
</feature>
<gene>
    <name evidence="7" type="ORF">E3U55_11275</name>
</gene>
<comment type="caution">
    <text evidence="7">The sequence shown here is derived from an EMBL/GenBank/DDBJ whole genome shotgun (WGS) entry which is preliminary data.</text>
</comment>
<keyword evidence="2" id="KW-1003">Cell membrane</keyword>
<keyword evidence="3 6" id="KW-0812">Transmembrane</keyword>
<evidence type="ECO:0000256" key="6">
    <source>
        <dbReference type="SAM" id="Phobius"/>
    </source>
</evidence>
<dbReference type="GO" id="GO:0005886">
    <property type="term" value="C:plasma membrane"/>
    <property type="evidence" value="ECO:0007669"/>
    <property type="project" value="UniProtKB-SubCell"/>
</dbReference>
<dbReference type="Proteomes" id="UP000297975">
    <property type="component" value="Unassembled WGS sequence"/>
</dbReference>
<evidence type="ECO:0000256" key="2">
    <source>
        <dbReference type="ARBA" id="ARBA00022475"/>
    </source>
</evidence>
<dbReference type="RefSeq" id="WP_134340528.1">
    <property type="nucleotide sequence ID" value="NZ_SOPW01000011.1"/>
</dbReference>
<dbReference type="CDD" id="cd13124">
    <property type="entry name" value="MATE_SpoVB_like"/>
    <property type="match status" value="1"/>
</dbReference>
<dbReference type="PIRSF" id="PIRSF038958">
    <property type="entry name" value="PG_synth_SpoVB"/>
    <property type="match status" value="1"/>
</dbReference>
<feature type="transmembrane region" description="Helical" evidence="6">
    <location>
        <begin position="160"/>
        <end position="177"/>
    </location>
</feature>
<evidence type="ECO:0000313" key="7">
    <source>
        <dbReference type="EMBL" id="TFB19285.1"/>
    </source>
</evidence>
<keyword evidence="8" id="KW-1185">Reference proteome</keyword>
<feature type="transmembrane region" description="Helical" evidence="6">
    <location>
        <begin position="121"/>
        <end position="139"/>
    </location>
</feature>
<feature type="transmembrane region" description="Helical" evidence="6">
    <location>
        <begin position="357"/>
        <end position="378"/>
    </location>
</feature>